<name>C7QGJ1_CATAD</name>
<evidence type="ECO:0000256" key="2">
    <source>
        <dbReference type="SAM" id="SignalP"/>
    </source>
</evidence>
<dbReference type="AlphaFoldDB" id="C7QGJ1"/>
<sequence length="248" mass="25447" precursor="true">MTSSLSRRRLLSSAVAVAGVGLFGAAARARAASLPDVGQTFDLSLNVFGATMMVNLPPPLPTLNFLGSRTLKITSVGDGQVGYQTLAFTLQASHPLFGAITLALPEEGDAGSGTLQMPNGDVLDTWHQPMTMTLERCADCSGPFRFDTVAAARWQGSMPAFPPPAQGTGADGSPTGGVLYQNQEPIGFGLPGSAAGTQARAWKGGNQPNPDCPGCTLSNPLPGQVTGGGADQYVQLQGMNANQGLLTS</sequence>
<evidence type="ECO:0000313" key="3">
    <source>
        <dbReference type="EMBL" id="ACU74871.1"/>
    </source>
</evidence>
<feature type="signal peptide" evidence="2">
    <location>
        <begin position="1"/>
        <end position="31"/>
    </location>
</feature>
<feature type="chain" id="PRO_5002980958" evidence="2">
    <location>
        <begin position="32"/>
        <end position="248"/>
    </location>
</feature>
<dbReference type="RefSeq" id="WP_015794600.1">
    <property type="nucleotide sequence ID" value="NC_013131.1"/>
</dbReference>
<gene>
    <name evidence="3" type="ordered locus">Caci_6014</name>
</gene>
<dbReference type="STRING" id="479433.Caci_6014"/>
<organism evidence="3 4">
    <name type="scientific">Catenulispora acidiphila (strain DSM 44928 / JCM 14897 / NBRC 102108 / NRRL B-24433 / ID139908)</name>
    <dbReference type="NCBI Taxonomy" id="479433"/>
    <lineage>
        <taxon>Bacteria</taxon>
        <taxon>Bacillati</taxon>
        <taxon>Actinomycetota</taxon>
        <taxon>Actinomycetes</taxon>
        <taxon>Catenulisporales</taxon>
        <taxon>Catenulisporaceae</taxon>
        <taxon>Catenulispora</taxon>
    </lineage>
</organism>
<accession>C7QGJ1</accession>
<dbReference type="Proteomes" id="UP000000851">
    <property type="component" value="Chromosome"/>
</dbReference>
<keyword evidence="2" id="KW-0732">Signal</keyword>
<dbReference type="EMBL" id="CP001700">
    <property type="protein sequence ID" value="ACU74871.1"/>
    <property type="molecule type" value="Genomic_DNA"/>
</dbReference>
<reference evidence="3 4" key="1">
    <citation type="journal article" date="2009" name="Stand. Genomic Sci.">
        <title>Complete genome sequence of Catenulispora acidiphila type strain (ID 139908).</title>
        <authorList>
            <person name="Copeland A."/>
            <person name="Lapidus A."/>
            <person name="Glavina Del Rio T."/>
            <person name="Nolan M."/>
            <person name="Lucas S."/>
            <person name="Chen F."/>
            <person name="Tice H."/>
            <person name="Cheng J.F."/>
            <person name="Bruce D."/>
            <person name="Goodwin L."/>
            <person name="Pitluck S."/>
            <person name="Mikhailova N."/>
            <person name="Pati A."/>
            <person name="Ivanova N."/>
            <person name="Mavromatis K."/>
            <person name="Chen A."/>
            <person name="Palaniappan K."/>
            <person name="Chain P."/>
            <person name="Land M."/>
            <person name="Hauser L."/>
            <person name="Chang Y.J."/>
            <person name="Jeffries C.D."/>
            <person name="Chertkov O."/>
            <person name="Brettin T."/>
            <person name="Detter J.C."/>
            <person name="Han C."/>
            <person name="Ali Z."/>
            <person name="Tindall B.J."/>
            <person name="Goker M."/>
            <person name="Bristow J."/>
            <person name="Eisen J.A."/>
            <person name="Markowitz V."/>
            <person name="Hugenholtz P."/>
            <person name="Kyrpides N.C."/>
            <person name="Klenk H.P."/>
        </authorList>
    </citation>
    <scope>NUCLEOTIDE SEQUENCE [LARGE SCALE GENOMIC DNA]</scope>
    <source>
        <strain evidence="4">DSM 44928 / JCM 14897 / NBRC 102108 / NRRL B-24433 / ID139908</strain>
    </source>
</reference>
<dbReference type="PROSITE" id="PS51318">
    <property type="entry name" value="TAT"/>
    <property type="match status" value="1"/>
</dbReference>
<evidence type="ECO:0000256" key="1">
    <source>
        <dbReference type="SAM" id="MobiDB-lite"/>
    </source>
</evidence>
<evidence type="ECO:0000313" key="4">
    <source>
        <dbReference type="Proteomes" id="UP000000851"/>
    </source>
</evidence>
<dbReference type="OrthoDB" id="5187892at2"/>
<protein>
    <submittedName>
        <fullName evidence="3">Uncharacterized protein</fullName>
    </submittedName>
</protein>
<dbReference type="HOGENOM" id="CLU_1118589_0_0_11"/>
<keyword evidence="4" id="KW-1185">Reference proteome</keyword>
<dbReference type="eggNOG" id="ENOG502ZHIE">
    <property type="taxonomic scope" value="Bacteria"/>
</dbReference>
<proteinExistence type="predicted"/>
<dbReference type="KEGG" id="cai:Caci_6014"/>
<dbReference type="InParanoid" id="C7QGJ1"/>
<feature type="region of interest" description="Disordered" evidence="1">
    <location>
        <begin position="160"/>
        <end position="218"/>
    </location>
</feature>
<dbReference type="InterPro" id="IPR006311">
    <property type="entry name" value="TAT_signal"/>
</dbReference>